<evidence type="ECO:0000259" key="1">
    <source>
        <dbReference type="Pfam" id="PF14491"/>
    </source>
</evidence>
<sequence length="284" mass="32243">MIHRTPHEIAAEIRMGRSQSPRTLLIVEGRDDRLLMEAFVSQSTCRIEVAGGKQNVCDVIDILDAEGFNGVLGLVDADFDRIEGSPARSHNLVMPECHDLIMMLVKSPALGRTITELGSRPKLETFNENVVDALLNRALPIGYLRLYSLRENLNLRFRGLNFSAWINRTTFTADTGKLIRTVKNHSQRQDLSDAKFAVAIKEMHGFMYDPYELCNGTDVIEILSIGLRGVLGNKQAREVESELLKRFLRLAYSKQDFRSSSLKKEIEKWESQRPGHRVLKDDMN</sequence>
<gene>
    <name evidence="2" type="ORF">F4X14_01515</name>
</gene>
<comment type="caution">
    <text evidence="2">The sequence shown here is derived from an EMBL/GenBank/DDBJ whole genome shotgun (WGS) entry which is preliminary data.</text>
</comment>
<organism evidence="2">
    <name type="scientific">Caldilineaceae bacterium SB0661_bin_32</name>
    <dbReference type="NCBI Taxonomy" id="2605255"/>
    <lineage>
        <taxon>Bacteria</taxon>
        <taxon>Bacillati</taxon>
        <taxon>Chloroflexota</taxon>
        <taxon>Caldilineae</taxon>
        <taxon>Caldilineales</taxon>
        <taxon>Caldilineaceae</taxon>
    </lineage>
</organism>
<dbReference type="EMBL" id="VXMH01000010">
    <property type="protein sequence ID" value="MYC93623.1"/>
    <property type="molecule type" value="Genomic_DNA"/>
</dbReference>
<protein>
    <submittedName>
        <fullName evidence="2">DUF4435 domain-containing protein</fullName>
    </submittedName>
</protein>
<name>A0A6B1D2I4_9CHLR</name>
<feature type="domain" description="DUF4435" evidence="1">
    <location>
        <begin position="26"/>
        <end position="125"/>
    </location>
</feature>
<accession>A0A6B1D2I4</accession>
<dbReference type="Pfam" id="PF14491">
    <property type="entry name" value="DUF4435"/>
    <property type="match status" value="1"/>
</dbReference>
<dbReference type="AlphaFoldDB" id="A0A6B1D2I4"/>
<evidence type="ECO:0000313" key="2">
    <source>
        <dbReference type="EMBL" id="MYC93623.1"/>
    </source>
</evidence>
<dbReference type="InterPro" id="IPR029492">
    <property type="entry name" value="DUF4435"/>
</dbReference>
<proteinExistence type="predicted"/>
<reference evidence="2" key="1">
    <citation type="submission" date="2019-09" db="EMBL/GenBank/DDBJ databases">
        <title>Characterisation of the sponge microbiome using genome-centric metagenomics.</title>
        <authorList>
            <person name="Engelberts J.P."/>
            <person name="Robbins S.J."/>
            <person name="De Goeij J.M."/>
            <person name="Aranda M."/>
            <person name="Bell S.C."/>
            <person name="Webster N.S."/>
        </authorList>
    </citation>
    <scope>NUCLEOTIDE SEQUENCE</scope>
    <source>
        <strain evidence="2">SB0661_bin_32</strain>
    </source>
</reference>